<sequence length="29" mass="3240">KNTTVKEGSKRKGKDRICSVQEGAYLSQK</sequence>
<evidence type="ECO:0000313" key="1">
    <source>
        <dbReference type="EMBL" id="MBA0680172.1"/>
    </source>
</evidence>
<proteinExistence type="predicted"/>
<reference evidence="1 2" key="1">
    <citation type="journal article" date="2019" name="Genome Biol. Evol.">
        <title>Insights into the evolution of the New World diploid cottons (Gossypium, subgenus Houzingenia) based on genome sequencing.</title>
        <authorList>
            <person name="Grover C.E."/>
            <person name="Arick M.A. 2nd"/>
            <person name="Thrash A."/>
            <person name="Conover J.L."/>
            <person name="Sanders W.S."/>
            <person name="Peterson D.G."/>
            <person name="Frelichowski J.E."/>
            <person name="Scheffler J.A."/>
            <person name="Scheffler B.E."/>
            <person name="Wendel J.F."/>
        </authorList>
    </citation>
    <scope>NUCLEOTIDE SEQUENCE [LARGE SCALE GENOMIC DNA]</scope>
    <source>
        <strain evidence="1">185</strain>
        <tissue evidence="1">Leaf</tissue>
    </source>
</reference>
<accession>A0A7J8WYY0</accession>
<evidence type="ECO:0000313" key="2">
    <source>
        <dbReference type="Proteomes" id="UP000593577"/>
    </source>
</evidence>
<feature type="non-terminal residue" evidence="1">
    <location>
        <position position="1"/>
    </location>
</feature>
<name>A0A7J8WYY0_GOSAI</name>
<protein>
    <submittedName>
        <fullName evidence="1">Uncharacterized protein</fullName>
    </submittedName>
</protein>
<dbReference type="AlphaFoldDB" id="A0A7J8WYY0"/>
<dbReference type="Proteomes" id="UP000593577">
    <property type="component" value="Unassembled WGS sequence"/>
</dbReference>
<keyword evidence="2" id="KW-1185">Reference proteome</keyword>
<organism evidence="1 2">
    <name type="scientific">Gossypium aridum</name>
    <name type="common">American cotton</name>
    <name type="synonym">Erioxylum aridum</name>
    <dbReference type="NCBI Taxonomy" id="34290"/>
    <lineage>
        <taxon>Eukaryota</taxon>
        <taxon>Viridiplantae</taxon>
        <taxon>Streptophyta</taxon>
        <taxon>Embryophyta</taxon>
        <taxon>Tracheophyta</taxon>
        <taxon>Spermatophyta</taxon>
        <taxon>Magnoliopsida</taxon>
        <taxon>eudicotyledons</taxon>
        <taxon>Gunneridae</taxon>
        <taxon>Pentapetalae</taxon>
        <taxon>rosids</taxon>
        <taxon>malvids</taxon>
        <taxon>Malvales</taxon>
        <taxon>Malvaceae</taxon>
        <taxon>Malvoideae</taxon>
        <taxon>Gossypium</taxon>
    </lineage>
</organism>
<dbReference type="EMBL" id="JABFAA010000004">
    <property type="protein sequence ID" value="MBA0680172.1"/>
    <property type="molecule type" value="Genomic_DNA"/>
</dbReference>
<gene>
    <name evidence="1" type="ORF">Goari_011884</name>
</gene>
<comment type="caution">
    <text evidence="1">The sequence shown here is derived from an EMBL/GenBank/DDBJ whole genome shotgun (WGS) entry which is preliminary data.</text>
</comment>